<dbReference type="GO" id="GO:0016799">
    <property type="term" value="F:hydrolase activity, hydrolyzing N-glycosyl compounds"/>
    <property type="evidence" value="ECO:0007669"/>
    <property type="project" value="InterPro"/>
</dbReference>
<dbReference type="AlphaFoldDB" id="A0A9Q0E273"/>
<keyword evidence="4" id="KW-1185">Reference proteome</keyword>
<dbReference type="SUPFAM" id="SSF53590">
    <property type="entry name" value="Nucleoside hydrolase"/>
    <property type="match status" value="1"/>
</dbReference>
<evidence type="ECO:0000313" key="3">
    <source>
        <dbReference type="EMBL" id="KAJ3599734.1"/>
    </source>
</evidence>
<dbReference type="InterPro" id="IPR052775">
    <property type="entry name" value="IUN_hydrolase"/>
</dbReference>
<name>A0A9Q0E273_9TELE</name>
<comment type="similarity">
    <text evidence="1">Belongs to the IUNH family.</text>
</comment>
<dbReference type="PANTHER" id="PTHR46190:SF1">
    <property type="entry name" value="SI:CH211-201H21.5"/>
    <property type="match status" value="1"/>
</dbReference>
<protein>
    <recommendedName>
        <fullName evidence="2">Inosine/uridine-preferring nucleoside hydrolase domain-containing protein</fullName>
    </recommendedName>
</protein>
<dbReference type="CDD" id="cd02649">
    <property type="entry name" value="nuc_hydro_CeIAG"/>
    <property type="match status" value="1"/>
</dbReference>
<sequence>MAKKLVIIDTDCGIDDAQAIMMALAAPHVQVLGVTCCFGNASLDHVCQNVLRVLAVCGRQEIPVFRGLAGPLLGATDLLNDHFGSDGLGDVLEDRDPEWREKVQKEHAITAMIRLASENPNQVSLVALGPLTNLALAVRLEPGFPERLKDLFIMGGNMEGKGNVTLCGEFNFVCDPESAHIVLEEFRCPTHVATWEYCCRNKLSWDFFEELLDQDAPAARFMKLLTSKCWAYSQTTMRNKRDVFFGPGFVSYDSYAMAACVDATVVTESVECGVHVELGGSVCRGMMVLDPTDQLKKPHRVTVMTRCDQERFRKLLVDSLRQPRHQ</sequence>
<dbReference type="EMBL" id="JANIIK010000048">
    <property type="protein sequence ID" value="KAJ3599734.1"/>
    <property type="molecule type" value="Genomic_DNA"/>
</dbReference>
<dbReference type="OrthoDB" id="432381at2759"/>
<dbReference type="PANTHER" id="PTHR46190">
    <property type="entry name" value="SI:CH211-201H21.5-RELATED"/>
    <property type="match status" value="1"/>
</dbReference>
<dbReference type="Pfam" id="PF01156">
    <property type="entry name" value="IU_nuc_hydro"/>
    <property type="match status" value="1"/>
</dbReference>
<accession>A0A9Q0E273</accession>
<evidence type="ECO:0000256" key="1">
    <source>
        <dbReference type="ARBA" id="ARBA00009176"/>
    </source>
</evidence>
<evidence type="ECO:0000313" key="4">
    <source>
        <dbReference type="Proteomes" id="UP001148018"/>
    </source>
</evidence>
<gene>
    <name evidence="3" type="ORF">NHX12_033690</name>
</gene>
<dbReference type="InterPro" id="IPR001910">
    <property type="entry name" value="Inosine/uridine_hydrolase_dom"/>
</dbReference>
<organism evidence="3 4">
    <name type="scientific">Muraenolepis orangiensis</name>
    <name type="common">Patagonian moray cod</name>
    <dbReference type="NCBI Taxonomy" id="630683"/>
    <lineage>
        <taxon>Eukaryota</taxon>
        <taxon>Metazoa</taxon>
        <taxon>Chordata</taxon>
        <taxon>Craniata</taxon>
        <taxon>Vertebrata</taxon>
        <taxon>Euteleostomi</taxon>
        <taxon>Actinopterygii</taxon>
        <taxon>Neopterygii</taxon>
        <taxon>Teleostei</taxon>
        <taxon>Neoteleostei</taxon>
        <taxon>Acanthomorphata</taxon>
        <taxon>Zeiogadaria</taxon>
        <taxon>Gadariae</taxon>
        <taxon>Gadiformes</taxon>
        <taxon>Muraenolepidoidei</taxon>
        <taxon>Muraenolepididae</taxon>
        <taxon>Muraenolepis</taxon>
    </lineage>
</organism>
<proteinExistence type="inferred from homology"/>
<comment type="caution">
    <text evidence="3">The sequence shown here is derived from an EMBL/GenBank/DDBJ whole genome shotgun (WGS) entry which is preliminary data.</text>
</comment>
<dbReference type="Proteomes" id="UP001148018">
    <property type="component" value="Unassembled WGS sequence"/>
</dbReference>
<reference evidence="3" key="1">
    <citation type="submission" date="2022-07" db="EMBL/GenBank/DDBJ databases">
        <title>Chromosome-level genome of Muraenolepis orangiensis.</title>
        <authorList>
            <person name="Kim J."/>
        </authorList>
    </citation>
    <scope>NUCLEOTIDE SEQUENCE</scope>
    <source>
        <strain evidence="3">KU_S4_2022</strain>
        <tissue evidence="3">Muscle</tissue>
    </source>
</reference>
<dbReference type="Gene3D" id="3.90.245.10">
    <property type="entry name" value="Ribonucleoside hydrolase-like"/>
    <property type="match status" value="1"/>
</dbReference>
<dbReference type="InterPro" id="IPR036452">
    <property type="entry name" value="Ribo_hydro-like"/>
</dbReference>
<evidence type="ECO:0000259" key="2">
    <source>
        <dbReference type="Pfam" id="PF01156"/>
    </source>
</evidence>
<feature type="domain" description="Inosine/uridine-preferring nucleoside hydrolase" evidence="2">
    <location>
        <begin position="6"/>
        <end position="313"/>
    </location>
</feature>